<proteinExistence type="predicted"/>
<name>A0AAU9EC81_9FIRM</name>
<dbReference type="RefSeq" id="WP_338536505.1">
    <property type="nucleotide sequence ID" value="NZ_AP028654.1"/>
</dbReference>
<dbReference type="InterPro" id="IPR029063">
    <property type="entry name" value="SAM-dependent_MTases_sf"/>
</dbReference>
<dbReference type="CDD" id="cd02440">
    <property type="entry name" value="AdoMet_MTases"/>
    <property type="match status" value="1"/>
</dbReference>
<dbReference type="Proteomes" id="UP001321786">
    <property type="component" value="Chromosome"/>
</dbReference>
<organism evidence="2 3">
    <name type="scientific">Helicovermis profundi</name>
    <dbReference type="NCBI Taxonomy" id="3065157"/>
    <lineage>
        <taxon>Bacteria</taxon>
        <taxon>Bacillati</taxon>
        <taxon>Bacillota</taxon>
        <taxon>Clostridia</taxon>
        <taxon>Helicovermis</taxon>
    </lineage>
</organism>
<keyword evidence="3" id="KW-1185">Reference proteome</keyword>
<dbReference type="AlphaFoldDB" id="A0AAU9EC81"/>
<dbReference type="InterPro" id="IPR041698">
    <property type="entry name" value="Methyltransf_25"/>
</dbReference>
<evidence type="ECO:0000313" key="3">
    <source>
        <dbReference type="Proteomes" id="UP001321786"/>
    </source>
</evidence>
<evidence type="ECO:0000259" key="1">
    <source>
        <dbReference type="Pfam" id="PF13649"/>
    </source>
</evidence>
<dbReference type="SUPFAM" id="SSF53335">
    <property type="entry name" value="S-adenosyl-L-methionine-dependent methyltransferases"/>
    <property type="match status" value="1"/>
</dbReference>
<dbReference type="Pfam" id="PF13649">
    <property type="entry name" value="Methyltransf_25"/>
    <property type="match status" value="1"/>
</dbReference>
<dbReference type="Gene3D" id="3.40.50.150">
    <property type="entry name" value="Vaccinia Virus protein VP39"/>
    <property type="match status" value="1"/>
</dbReference>
<evidence type="ECO:0000313" key="2">
    <source>
        <dbReference type="EMBL" id="BEP28172.1"/>
    </source>
</evidence>
<feature type="domain" description="Methyltransferase" evidence="1">
    <location>
        <begin position="44"/>
        <end position="83"/>
    </location>
</feature>
<dbReference type="EMBL" id="AP028654">
    <property type="protein sequence ID" value="BEP28172.1"/>
    <property type="molecule type" value="Genomic_DNA"/>
</dbReference>
<protein>
    <recommendedName>
        <fullName evidence="1">Methyltransferase domain-containing protein</fullName>
    </recommendedName>
</protein>
<dbReference type="KEGG" id="hprf:HLPR_05030"/>
<sequence length="87" mass="10331">MKIKNQRVFFNEQYENWVNSVDKNKLRIMEQSIELLRIGKQDSVLDVACGIGVLYPLLRNIPIRRYIAIDISEKMLEEFARQYKIAI</sequence>
<accession>A0AAU9EC81</accession>
<gene>
    <name evidence="2" type="ORF">HLPR_05030</name>
</gene>
<reference evidence="2 3" key="1">
    <citation type="submission" date="2023-08" db="EMBL/GenBank/DDBJ databases">
        <title>Helicovermis profunda gen. nov., sp. nov., a novel mesophilic, fermentative bacterium within the Bacillota from a deep-sea hydrothermal vent chimney.</title>
        <authorList>
            <person name="Miyazaki U."/>
            <person name="Mizutani D."/>
            <person name="Hashimoto Y."/>
            <person name="Tame A."/>
            <person name="Sawayama S."/>
            <person name="Miyazaki J."/>
            <person name="Takai K."/>
            <person name="Nakagawa S."/>
        </authorList>
    </citation>
    <scope>NUCLEOTIDE SEQUENCE [LARGE SCALE GENOMIC DNA]</scope>
    <source>
        <strain evidence="2 3">S502</strain>
    </source>
</reference>